<feature type="compositionally biased region" description="Low complexity" evidence="1">
    <location>
        <begin position="569"/>
        <end position="579"/>
    </location>
</feature>
<feature type="compositionally biased region" description="Polar residues" evidence="1">
    <location>
        <begin position="586"/>
        <end position="598"/>
    </location>
</feature>
<proteinExistence type="predicted"/>
<feature type="compositionally biased region" description="Low complexity" evidence="1">
    <location>
        <begin position="520"/>
        <end position="539"/>
    </location>
</feature>
<evidence type="ECO:0000256" key="1">
    <source>
        <dbReference type="SAM" id="MobiDB-lite"/>
    </source>
</evidence>
<feature type="compositionally biased region" description="Basic residues" evidence="1">
    <location>
        <begin position="544"/>
        <end position="560"/>
    </location>
</feature>
<feature type="compositionally biased region" description="Basic residues" evidence="1">
    <location>
        <begin position="11"/>
        <end position="27"/>
    </location>
</feature>
<dbReference type="InterPro" id="IPR030125">
    <property type="entry name" value="SPIN90/Ldb17"/>
</dbReference>
<accession>A0ABR3BMK9</accession>
<comment type="caution">
    <text evidence="3">The sequence shown here is derived from an EMBL/GenBank/DDBJ whole genome shotgun (WGS) entry which is preliminary data.</text>
</comment>
<evidence type="ECO:0000313" key="3">
    <source>
        <dbReference type="EMBL" id="KAL0243492.1"/>
    </source>
</evidence>
<feature type="region of interest" description="Disordered" evidence="1">
    <location>
        <begin position="259"/>
        <end position="303"/>
    </location>
</feature>
<dbReference type="EMBL" id="ATAM02000010">
    <property type="protein sequence ID" value="KAL0243492.1"/>
    <property type="molecule type" value="Genomic_DNA"/>
</dbReference>
<evidence type="ECO:0000313" key="4">
    <source>
        <dbReference type="Proteomes" id="UP000054399"/>
    </source>
</evidence>
<feature type="region of interest" description="Disordered" evidence="1">
    <location>
        <begin position="485"/>
        <end position="631"/>
    </location>
</feature>
<evidence type="ECO:0000259" key="2">
    <source>
        <dbReference type="Pfam" id="PF09431"/>
    </source>
</evidence>
<feature type="domain" description="SPIN90/Ldb17 leucine-rich" evidence="2">
    <location>
        <begin position="218"/>
        <end position="417"/>
    </location>
</feature>
<feature type="compositionally biased region" description="Basic and acidic residues" evidence="1">
    <location>
        <begin position="616"/>
        <end position="625"/>
    </location>
</feature>
<name>A0ABR3BMK9_9TREE</name>
<dbReference type="Proteomes" id="UP000054399">
    <property type="component" value="Unassembled WGS sequence"/>
</dbReference>
<protein>
    <recommendedName>
        <fullName evidence="2">SPIN90/Ldb17 leucine-rich domain-containing protein</fullName>
    </recommendedName>
</protein>
<dbReference type="PANTHER" id="PTHR13357:SF1">
    <property type="entry name" value="NCK-INTERACTING PROTEIN WITH SH3 DOMAIN"/>
    <property type="match status" value="1"/>
</dbReference>
<dbReference type="GeneID" id="91992313"/>
<dbReference type="PANTHER" id="PTHR13357">
    <property type="entry name" value="SH3 ADAPTER PROTEIN SPIN90 NCK INTERACTING PROTEIN WITH SH3 DOMAIN"/>
    <property type="match status" value="1"/>
</dbReference>
<feature type="compositionally biased region" description="Basic and acidic residues" evidence="1">
    <location>
        <begin position="1"/>
        <end position="10"/>
    </location>
</feature>
<reference evidence="3" key="1">
    <citation type="submission" date="2015-01" db="EMBL/GenBank/DDBJ databases">
        <authorList>
            <consortium name="The Broad Institute Genomics Platform"/>
            <person name="Cuomo C."/>
            <person name="Litvintseva A."/>
            <person name="Chen Y."/>
            <person name="Heitman J."/>
            <person name="Sun S."/>
            <person name="Springer D."/>
            <person name="Dromer F."/>
            <person name="Young S."/>
            <person name="Zeng Q."/>
            <person name="Gargeya S."/>
            <person name="Abouelleil A."/>
            <person name="Alvarado L."/>
            <person name="Chapman S.B."/>
            <person name="Gainer-Dewar J."/>
            <person name="Goldberg J."/>
            <person name="Griggs A."/>
            <person name="Gujja S."/>
            <person name="Hansen M."/>
            <person name="Howarth C."/>
            <person name="Imamovic A."/>
            <person name="Larimer J."/>
            <person name="Murphy C."/>
            <person name="Naylor J."/>
            <person name="Pearson M."/>
            <person name="Priest M."/>
            <person name="Roberts A."/>
            <person name="Saif S."/>
            <person name="Shea T."/>
            <person name="Sykes S."/>
            <person name="Wortman J."/>
            <person name="Nusbaum C."/>
            <person name="Birren B."/>
        </authorList>
    </citation>
    <scope>NUCLEOTIDE SEQUENCE</scope>
    <source>
        <strain evidence="3">IND107</strain>
    </source>
</reference>
<reference evidence="3" key="2">
    <citation type="submission" date="2024-01" db="EMBL/GenBank/DDBJ databases">
        <title>Comparative genomics of Cryptococcus and Kwoniella reveals pathogenesis evolution and contrasting modes of karyotype evolution via chromosome fusion or intercentromeric recombination.</title>
        <authorList>
            <person name="Coelho M.A."/>
            <person name="David-Palma M."/>
            <person name="Shea T."/>
            <person name="Bowers K."/>
            <person name="Mcginley-Smith S."/>
            <person name="Mohammad A.W."/>
            <person name="Gnirke A."/>
            <person name="Yurkov A.M."/>
            <person name="Nowrousian M."/>
            <person name="Sun S."/>
            <person name="Cuomo C.A."/>
            <person name="Heitman J."/>
        </authorList>
    </citation>
    <scope>NUCLEOTIDE SEQUENCE</scope>
    <source>
        <strain evidence="3">IND107</strain>
    </source>
</reference>
<feature type="region of interest" description="Disordered" evidence="1">
    <location>
        <begin position="1"/>
        <end position="35"/>
    </location>
</feature>
<dbReference type="RefSeq" id="XP_066611859.1">
    <property type="nucleotide sequence ID" value="XM_066759913.1"/>
</dbReference>
<organism evidence="3 4">
    <name type="scientific">Cryptococcus tetragattii IND107</name>
    <dbReference type="NCBI Taxonomy" id="1296105"/>
    <lineage>
        <taxon>Eukaryota</taxon>
        <taxon>Fungi</taxon>
        <taxon>Dikarya</taxon>
        <taxon>Basidiomycota</taxon>
        <taxon>Agaricomycotina</taxon>
        <taxon>Tremellomycetes</taxon>
        <taxon>Tremellales</taxon>
        <taxon>Cryptococcaceae</taxon>
        <taxon>Cryptococcus</taxon>
        <taxon>Cryptococcus gattii species complex</taxon>
    </lineage>
</organism>
<feature type="compositionally biased region" description="Polar residues" evidence="1">
    <location>
        <begin position="485"/>
        <end position="512"/>
    </location>
</feature>
<sequence length="651" mass="72844">MPHRDPQARARDRHHHHHHHHHHHKHPPSTSRSALDTGLGILVEGSMHVHVKVHDAEQFWREIELVVTIPDSPTLDQLDNTLRMFVSFCAAYHDKYLPSQSDIQQAVAMLLDSDLFSYYDERMVGIMMSDAQENTNPHDLKWRKLLPTLGEVVGLDVEETFVLGLPPIETRIRLPATCLMYEVARVQKLTSSELAQFDDQFIDHLFDLVETTWDQQDERLNYAVIRLIVALNEQFMVITLPSKHHTRVHARVGKWEEQNHLGGSSVPSSGGDGEGGHTRNHHRAKSGNTTQSGGYTHDHQEEPKKNNRVLVVLMRRLGSSKTFGENMIFMLNRAENTPDDLCMQLLILKILYLLFTTPGTQEYFFTNDLKVLLDVFIRELVDLPEECEALRHTYLRVLYPLLNHTQLRSDPYKRPQIKLVLKSLIANSHIREIDPTTLRLVERCLEEPRKLERSLSAENVQNALHQNTASTITLDALSSALPPSKSQLGTSIYTSRDPIRQSSLNDVSSSLTDAKARPHSAASMASTCSTSTETGARATPPTPTKRRKPPAPPRHAHHRAGACARKDSSTTSSSWTSFDSDVDASMSDSTSTGASVLGSSFGAGGTVMSPTSPISRMDDLVREGGKGVPPPIIEVHPVGREQPMGWITFST</sequence>
<gene>
    <name evidence="3" type="ORF">I308_105458</name>
</gene>
<dbReference type="Pfam" id="PF09431">
    <property type="entry name" value="SPIN90_LRD"/>
    <property type="match status" value="1"/>
</dbReference>
<dbReference type="InterPro" id="IPR018556">
    <property type="entry name" value="SPIN90/Ldb17_LRD"/>
</dbReference>
<keyword evidence="4" id="KW-1185">Reference proteome</keyword>